<evidence type="ECO:0000313" key="4">
    <source>
        <dbReference type="EMBL" id="PVX50748.1"/>
    </source>
</evidence>
<evidence type="ECO:0000256" key="1">
    <source>
        <dbReference type="ARBA" id="ARBA00007118"/>
    </source>
</evidence>
<dbReference type="AlphaFoldDB" id="A0A7L4UNT1"/>
<evidence type="ECO:0000259" key="3">
    <source>
        <dbReference type="Pfam" id="PF00881"/>
    </source>
</evidence>
<feature type="domain" description="Nitroreductase" evidence="3">
    <location>
        <begin position="237"/>
        <end position="324"/>
    </location>
</feature>
<evidence type="ECO:0000256" key="2">
    <source>
        <dbReference type="ARBA" id="ARBA00023002"/>
    </source>
</evidence>
<keyword evidence="2" id="KW-0560">Oxidoreductase</keyword>
<feature type="domain" description="Nitroreductase" evidence="3">
    <location>
        <begin position="182"/>
        <end position="227"/>
    </location>
</feature>
<dbReference type="PANTHER" id="PTHR43673:SF10">
    <property type="entry name" value="NADH DEHYDROGENASE_NAD(P)H NITROREDUCTASE XCC3605-RELATED"/>
    <property type="match status" value="1"/>
</dbReference>
<dbReference type="Gene3D" id="3.40.109.10">
    <property type="entry name" value="NADH Oxidase"/>
    <property type="match status" value="1"/>
</dbReference>
<keyword evidence="5" id="KW-1185">Reference proteome</keyword>
<dbReference type="Proteomes" id="UP000251835">
    <property type="component" value="Unassembled WGS sequence"/>
</dbReference>
<dbReference type="RefSeq" id="WP_116496304.1">
    <property type="nucleotide sequence ID" value="NZ_QENZ01000004.1"/>
</dbReference>
<dbReference type="GO" id="GO:0016491">
    <property type="term" value="F:oxidoreductase activity"/>
    <property type="evidence" value="ECO:0007669"/>
    <property type="project" value="UniProtKB-KW"/>
</dbReference>
<proteinExistence type="inferred from homology"/>
<evidence type="ECO:0000313" key="5">
    <source>
        <dbReference type="Proteomes" id="UP000251835"/>
    </source>
</evidence>
<dbReference type="SUPFAM" id="SSF55469">
    <property type="entry name" value="FMN-dependent nitroreductase-like"/>
    <property type="match status" value="1"/>
</dbReference>
<comment type="caution">
    <text evidence="4">The sequence shown here is derived from an EMBL/GenBank/DDBJ whole genome shotgun (WGS) entry which is preliminary data.</text>
</comment>
<organism evidence="4 5">
    <name type="scientific">Balneicella halophila</name>
    <dbReference type="NCBI Taxonomy" id="1537566"/>
    <lineage>
        <taxon>Bacteria</taxon>
        <taxon>Pseudomonadati</taxon>
        <taxon>Bacteroidota</taxon>
        <taxon>Bacteroidia</taxon>
        <taxon>Bacteroidales</taxon>
        <taxon>Balneicellaceae</taxon>
        <taxon>Balneicella</taxon>
    </lineage>
</organism>
<name>A0A7L4UNT1_BALHA</name>
<comment type="similarity">
    <text evidence="1">Belongs to the nitroreductase family.</text>
</comment>
<reference evidence="4 5" key="1">
    <citation type="submission" date="2018-05" db="EMBL/GenBank/DDBJ databases">
        <title>Genomic Encyclopedia of Type Strains, Phase IV (KMG-IV): sequencing the most valuable type-strain genomes for metagenomic binning, comparative biology and taxonomic classification.</title>
        <authorList>
            <person name="Goeker M."/>
        </authorList>
    </citation>
    <scope>NUCLEOTIDE SEQUENCE [LARGE SCALE GENOMIC DNA]</scope>
    <source>
        <strain evidence="4 5">DSM 28579</strain>
    </source>
</reference>
<dbReference type="InterPro" id="IPR029479">
    <property type="entry name" value="Nitroreductase"/>
</dbReference>
<dbReference type="PANTHER" id="PTHR43673">
    <property type="entry name" value="NAD(P)H NITROREDUCTASE YDGI-RELATED"/>
    <property type="match status" value="1"/>
</dbReference>
<protein>
    <submittedName>
        <fullName evidence="4">Nitroreductase</fullName>
    </submittedName>
</protein>
<dbReference type="Pfam" id="PF00881">
    <property type="entry name" value="Nitroreductase"/>
    <property type="match status" value="2"/>
</dbReference>
<sequence length="346" mass="40381">MFIYKYISRDTKEFVKRKLNSLSIFKYRIVSFSPILAKVYYFFNSKISSELYNVTNGIYLNKVSNFNQGRFRRNIHRIEKGLIMRPRRETFALGYMNTVLDDYKYIVKKFNNEEVKWSTSVLDEFFRVCSGKEIDKLKSKYLTVRLKDATEDMWVNCKNPYLYKDKDISVSPQELLELCQVRSSVRWYINKVVEKQDIEDAIEVAKTAPSACNRQPFRFISTNNRDLILRVGGLAPGTSGFLENIPNLICVVGDLKNYEFEKDRHIIYIDSSLAVMQMLLFFQTKGISSCILNWPEEYKRDKAISKLLNLEKSERVVLLVAFGYADKTGSIPFSAKKGNNEMLEII</sequence>
<dbReference type="CDD" id="cd02062">
    <property type="entry name" value="Nitro_FMN_reductase"/>
    <property type="match status" value="1"/>
</dbReference>
<dbReference type="EMBL" id="QENZ01000004">
    <property type="protein sequence ID" value="PVX50748.1"/>
    <property type="molecule type" value="Genomic_DNA"/>
</dbReference>
<accession>A0A7L4UNT1</accession>
<dbReference type="InterPro" id="IPR000415">
    <property type="entry name" value="Nitroreductase-like"/>
</dbReference>
<dbReference type="OrthoDB" id="9809288at2"/>
<gene>
    <name evidence="4" type="ORF">C7377_1064</name>
</gene>